<protein>
    <submittedName>
        <fullName evidence="1">Uncharacterized protein</fullName>
    </submittedName>
</protein>
<proteinExistence type="predicted"/>
<gene>
    <name evidence="1" type="ORF">HPB50_009850</name>
</gene>
<evidence type="ECO:0000313" key="2">
    <source>
        <dbReference type="Proteomes" id="UP000821845"/>
    </source>
</evidence>
<keyword evidence="2" id="KW-1185">Reference proteome</keyword>
<name>A0ACB7SSY5_HYAAI</name>
<sequence length="575" mass="63585">MSCAPASSAVFSAHRDLLSSTALNFSVHEGPCSADSISTPHCATFVLSVLTAVRKFNTFVSLKSTYRGWHNWLVGLFCAVCSLCCVGIIIFTVKRIYGYNTPANTDDDKIMTNSKIQKDIFATEPALVVPAIEPRVTYTSPTATRKTEPATHTPTTTTSSSTETPTTTTSTTSTPSVTFETSTTTSATVTGLLLCTVGDEISTYIRLPSEKLCRYIFYESVEADSSSSITGDLGAAQEFVDLAKGQSSTKFGISFVPRENSEFLTSFMDPKFQMGLDSLWQSKITHFGALNIYGDLVDIVILRRVLQALKSIYGHLAPKGTNKRSPMMALGVAPDNVYELVHLPEIMMTEFVPHIFVSIAHLPSIDISLSECIILPPSIFVIPPEVYPVYIHTVNDSIELLQQVANVSNLTTLALAFSLRARRYELEDRILLKSKVSAFGPFMPCKQDSTPRFRPPASFCSDQELSKNYLYNSKLYVSLTYSKLSEVTVTFDSERALRSKICDTKPNAETLPYHIAAYDIDYDASWSSACVYLTLRGPYHRLKLLCNLEHLLLTGYTLAECRSRAFYTSSDYCDV</sequence>
<dbReference type="Proteomes" id="UP000821845">
    <property type="component" value="Chromosome 3"/>
</dbReference>
<comment type="caution">
    <text evidence="1">The sequence shown here is derived from an EMBL/GenBank/DDBJ whole genome shotgun (WGS) entry which is preliminary data.</text>
</comment>
<accession>A0ACB7SSY5</accession>
<evidence type="ECO:0000313" key="1">
    <source>
        <dbReference type="EMBL" id="KAH6935784.1"/>
    </source>
</evidence>
<organism evidence="1 2">
    <name type="scientific">Hyalomma asiaticum</name>
    <name type="common">Tick</name>
    <dbReference type="NCBI Taxonomy" id="266040"/>
    <lineage>
        <taxon>Eukaryota</taxon>
        <taxon>Metazoa</taxon>
        <taxon>Ecdysozoa</taxon>
        <taxon>Arthropoda</taxon>
        <taxon>Chelicerata</taxon>
        <taxon>Arachnida</taxon>
        <taxon>Acari</taxon>
        <taxon>Parasitiformes</taxon>
        <taxon>Ixodida</taxon>
        <taxon>Ixodoidea</taxon>
        <taxon>Ixodidae</taxon>
        <taxon>Hyalomminae</taxon>
        <taxon>Hyalomma</taxon>
    </lineage>
</organism>
<dbReference type="EMBL" id="CM023483">
    <property type="protein sequence ID" value="KAH6935784.1"/>
    <property type="molecule type" value="Genomic_DNA"/>
</dbReference>
<reference evidence="1" key="1">
    <citation type="submission" date="2020-05" db="EMBL/GenBank/DDBJ databases">
        <title>Large-scale comparative analyses of tick genomes elucidate their genetic diversity and vector capacities.</title>
        <authorList>
            <person name="Jia N."/>
            <person name="Wang J."/>
            <person name="Shi W."/>
            <person name="Du L."/>
            <person name="Sun Y."/>
            <person name="Zhan W."/>
            <person name="Jiang J."/>
            <person name="Wang Q."/>
            <person name="Zhang B."/>
            <person name="Ji P."/>
            <person name="Sakyi L.B."/>
            <person name="Cui X."/>
            <person name="Yuan T."/>
            <person name="Jiang B."/>
            <person name="Yang W."/>
            <person name="Lam T.T.-Y."/>
            <person name="Chang Q."/>
            <person name="Ding S."/>
            <person name="Wang X."/>
            <person name="Zhu J."/>
            <person name="Ruan X."/>
            <person name="Zhao L."/>
            <person name="Wei J."/>
            <person name="Que T."/>
            <person name="Du C."/>
            <person name="Cheng J."/>
            <person name="Dai P."/>
            <person name="Han X."/>
            <person name="Huang E."/>
            <person name="Gao Y."/>
            <person name="Liu J."/>
            <person name="Shao H."/>
            <person name="Ye R."/>
            <person name="Li L."/>
            <person name="Wei W."/>
            <person name="Wang X."/>
            <person name="Wang C."/>
            <person name="Yang T."/>
            <person name="Huo Q."/>
            <person name="Li W."/>
            <person name="Guo W."/>
            <person name="Chen H."/>
            <person name="Zhou L."/>
            <person name="Ni X."/>
            <person name="Tian J."/>
            <person name="Zhou Y."/>
            <person name="Sheng Y."/>
            <person name="Liu T."/>
            <person name="Pan Y."/>
            <person name="Xia L."/>
            <person name="Li J."/>
            <person name="Zhao F."/>
            <person name="Cao W."/>
        </authorList>
    </citation>
    <scope>NUCLEOTIDE SEQUENCE</scope>
    <source>
        <strain evidence="1">Hyas-2018</strain>
    </source>
</reference>